<protein>
    <submittedName>
        <fullName evidence="1">Uncharacterized protein</fullName>
    </submittedName>
</protein>
<dbReference type="AlphaFoldDB" id="A0A2S4VTB4"/>
<reference evidence="1" key="1">
    <citation type="submission" date="2017-12" db="EMBL/GenBank/DDBJ databases">
        <title>Gene loss provides genomic basis for host adaptation in cereal stripe rust fungi.</title>
        <authorList>
            <person name="Xia C."/>
        </authorList>
    </citation>
    <scope>NUCLEOTIDE SEQUENCE [LARGE SCALE GENOMIC DNA]</scope>
    <source>
        <strain evidence="1">93-210</strain>
    </source>
</reference>
<dbReference type="Proteomes" id="UP000239156">
    <property type="component" value="Unassembled WGS sequence"/>
</dbReference>
<evidence type="ECO:0000313" key="2">
    <source>
        <dbReference type="Proteomes" id="UP000239156"/>
    </source>
</evidence>
<accession>A0A2S4VTB4</accession>
<dbReference type="EMBL" id="PKSL01000029">
    <property type="protein sequence ID" value="POW12756.1"/>
    <property type="molecule type" value="Genomic_DNA"/>
</dbReference>
<comment type="caution">
    <text evidence="1">The sequence shown here is derived from an EMBL/GenBank/DDBJ whole genome shotgun (WGS) entry which is preliminary data.</text>
</comment>
<sequence>MMIQDDTFIADHLEQKNDNADQHQHDTVLKGGTFNYPVDPGEAKMNNNEEVFKVRLQQPIRSTNYSNWIWVHCQAKSVD</sequence>
<dbReference type="VEuPathDB" id="FungiDB:PSHT_11801"/>
<dbReference type="VEuPathDB" id="FungiDB:PSTT_04414"/>
<proteinExistence type="predicted"/>
<organism evidence="1 2">
    <name type="scientific">Puccinia striiformis</name>
    <dbReference type="NCBI Taxonomy" id="27350"/>
    <lineage>
        <taxon>Eukaryota</taxon>
        <taxon>Fungi</taxon>
        <taxon>Dikarya</taxon>
        <taxon>Basidiomycota</taxon>
        <taxon>Pucciniomycotina</taxon>
        <taxon>Pucciniomycetes</taxon>
        <taxon>Pucciniales</taxon>
        <taxon>Pucciniaceae</taxon>
        <taxon>Puccinia</taxon>
    </lineage>
</organism>
<keyword evidence="2" id="KW-1185">Reference proteome</keyword>
<name>A0A2S4VTB4_9BASI</name>
<gene>
    <name evidence="1" type="ORF">PSTT_04414</name>
</gene>
<evidence type="ECO:0000313" key="1">
    <source>
        <dbReference type="EMBL" id="POW12756.1"/>
    </source>
</evidence>